<dbReference type="InterPro" id="IPR018490">
    <property type="entry name" value="cNMP-bd_dom_sf"/>
</dbReference>
<evidence type="ECO:0000313" key="3">
    <source>
        <dbReference type="Proteomes" id="UP000193335"/>
    </source>
</evidence>
<dbReference type="AlphaFoldDB" id="A0A1Y2JPN9"/>
<dbReference type="EMBL" id="NAFL01000255">
    <property type="protein sequence ID" value="OSJ31529.1"/>
    <property type="molecule type" value="Genomic_DNA"/>
</dbReference>
<dbReference type="CDD" id="cd00038">
    <property type="entry name" value="CAP_ED"/>
    <property type="match status" value="1"/>
</dbReference>
<dbReference type="InterPro" id="IPR000595">
    <property type="entry name" value="cNMP-bd_dom"/>
</dbReference>
<accession>A0A1Y2JPN9</accession>
<evidence type="ECO:0000313" key="2">
    <source>
        <dbReference type="EMBL" id="OSJ31529.1"/>
    </source>
</evidence>
<dbReference type="Proteomes" id="UP000193335">
    <property type="component" value="Unassembled WGS sequence"/>
</dbReference>
<sequence>MTTTAALSDEHRAWLKQHLDRNGPGWEIEGAMQGRKLFKAGDEVTRTILVLKGLIKLNVERDGKTVLHEIRPPGSWLGDAVGNGRCHHRHTAVAAMASEVVVFPRATFNKTLDDHPALNALYRSGLENHVGTLKDALDDQHFASSATRLARLFRDHFTGENANADELRYETTPTKVGQLIGYSRQTVNDTIRDKLDPAGAVKKMSTNVYHLYRQKLEEFLAGNRD</sequence>
<dbReference type="SUPFAM" id="SSF51206">
    <property type="entry name" value="cAMP-binding domain-like"/>
    <property type="match status" value="1"/>
</dbReference>
<proteinExistence type="predicted"/>
<dbReference type="Pfam" id="PF00027">
    <property type="entry name" value="cNMP_binding"/>
    <property type="match status" value="1"/>
</dbReference>
<feature type="domain" description="Cyclic nucleotide-binding" evidence="1">
    <location>
        <begin position="33"/>
        <end position="114"/>
    </location>
</feature>
<name>A0A1Y2JPN9_BRAJP</name>
<evidence type="ECO:0000259" key="1">
    <source>
        <dbReference type="Pfam" id="PF00027"/>
    </source>
</evidence>
<reference evidence="2 3" key="1">
    <citation type="submission" date="2017-03" db="EMBL/GenBank/DDBJ databases">
        <title>Whole genome sequences of fourteen strains of Bradyrhizobium canariense and one strain of Bradyrhizobium japonicum isolated from Lupinus (Papilionoideae: Genisteae) species in Algeria.</title>
        <authorList>
            <person name="Crovadore J."/>
            <person name="Chekireb D."/>
            <person name="Brachmann A."/>
            <person name="Chablais R."/>
            <person name="Cochard B."/>
            <person name="Lefort F."/>
        </authorList>
    </citation>
    <scope>NUCLEOTIDE SEQUENCE [LARGE SCALE GENOMIC DNA]</scope>
    <source>
        <strain evidence="2 3">UBMA197</strain>
    </source>
</reference>
<dbReference type="Gene3D" id="2.60.120.10">
    <property type="entry name" value="Jelly Rolls"/>
    <property type="match status" value="1"/>
</dbReference>
<dbReference type="RefSeq" id="WP_085401633.1">
    <property type="nucleotide sequence ID" value="NZ_NAFL01000255.1"/>
</dbReference>
<protein>
    <recommendedName>
        <fullName evidence="1">Cyclic nucleotide-binding domain-containing protein</fullName>
    </recommendedName>
</protein>
<dbReference type="InterPro" id="IPR014710">
    <property type="entry name" value="RmlC-like_jellyroll"/>
</dbReference>
<organism evidence="2 3">
    <name type="scientific">Bradyrhizobium japonicum</name>
    <dbReference type="NCBI Taxonomy" id="375"/>
    <lineage>
        <taxon>Bacteria</taxon>
        <taxon>Pseudomonadati</taxon>
        <taxon>Pseudomonadota</taxon>
        <taxon>Alphaproteobacteria</taxon>
        <taxon>Hyphomicrobiales</taxon>
        <taxon>Nitrobacteraceae</taxon>
        <taxon>Bradyrhizobium</taxon>
    </lineage>
</organism>
<comment type="caution">
    <text evidence="2">The sequence shown here is derived from an EMBL/GenBank/DDBJ whole genome shotgun (WGS) entry which is preliminary data.</text>
</comment>
<gene>
    <name evidence="2" type="ORF">BSZ19_21840</name>
</gene>